<keyword evidence="3" id="KW-1185">Reference proteome</keyword>
<keyword evidence="1" id="KW-1133">Transmembrane helix</keyword>
<dbReference type="InterPro" id="IPR046739">
    <property type="entry name" value="DUF6789"/>
</dbReference>
<name>A0A151AH34_9EURY</name>
<reference evidence="2 3" key="1">
    <citation type="submission" date="2016-02" db="EMBL/GenBank/DDBJ databases">
        <title>Genome sequence of Halalkalicoccus paucihalophilus DSM 24557.</title>
        <authorList>
            <person name="Poehlein A."/>
            <person name="Daniel R."/>
        </authorList>
    </citation>
    <scope>NUCLEOTIDE SEQUENCE [LARGE SCALE GENOMIC DNA]</scope>
    <source>
        <strain evidence="2 3">DSM 24557</strain>
    </source>
</reference>
<feature type="transmembrane region" description="Helical" evidence="1">
    <location>
        <begin position="20"/>
        <end position="41"/>
    </location>
</feature>
<comment type="caution">
    <text evidence="2">The sequence shown here is derived from an EMBL/GenBank/DDBJ whole genome shotgun (WGS) entry which is preliminary data.</text>
</comment>
<organism evidence="2 3">
    <name type="scientific">Halalkalicoccus paucihalophilus</name>
    <dbReference type="NCBI Taxonomy" id="1008153"/>
    <lineage>
        <taxon>Archaea</taxon>
        <taxon>Methanobacteriati</taxon>
        <taxon>Methanobacteriota</taxon>
        <taxon>Stenosarchaea group</taxon>
        <taxon>Halobacteria</taxon>
        <taxon>Halobacteriales</taxon>
        <taxon>Halococcaceae</taxon>
        <taxon>Halalkalicoccus</taxon>
    </lineage>
</organism>
<protein>
    <recommendedName>
        <fullName evidence="4">Histidine kinase</fullName>
    </recommendedName>
</protein>
<dbReference type="PATRIC" id="fig|1008153.3.peg.858"/>
<dbReference type="Proteomes" id="UP000075321">
    <property type="component" value="Unassembled WGS sequence"/>
</dbReference>
<proteinExistence type="predicted"/>
<evidence type="ECO:0000313" key="3">
    <source>
        <dbReference type="Proteomes" id="UP000075321"/>
    </source>
</evidence>
<evidence type="ECO:0000256" key="1">
    <source>
        <dbReference type="SAM" id="Phobius"/>
    </source>
</evidence>
<feature type="transmembrane region" description="Helical" evidence="1">
    <location>
        <begin position="98"/>
        <end position="117"/>
    </location>
</feature>
<feature type="transmembrane region" description="Helical" evidence="1">
    <location>
        <begin position="73"/>
        <end position="91"/>
    </location>
</feature>
<accession>A0A151AH34</accession>
<keyword evidence="1" id="KW-0472">Membrane</keyword>
<gene>
    <name evidence="2" type="ORF">HAPAU_08560</name>
</gene>
<dbReference type="OrthoDB" id="204680at2157"/>
<dbReference type="AlphaFoldDB" id="A0A151AH34"/>
<dbReference type="Pfam" id="PF20587">
    <property type="entry name" value="DUF6789"/>
    <property type="match status" value="1"/>
</dbReference>
<dbReference type="EMBL" id="LTAZ01000003">
    <property type="protein sequence ID" value="KYH26968.1"/>
    <property type="molecule type" value="Genomic_DNA"/>
</dbReference>
<evidence type="ECO:0000313" key="2">
    <source>
        <dbReference type="EMBL" id="KYH26968.1"/>
    </source>
</evidence>
<feature type="transmembrane region" description="Helical" evidence="1">
    <location>
        <begin position="137"/>
        <end position="154"/>
    </location>
</feature>
<dbReference type="RefSeq" id="WP_066379944.1">
    <property type="nucleotide sequence ID" value="NZ_LTAZ01000003.1"/>
</dbReference>
<keyword evidence="1" id="KW-0812">Transmembrane</keyword>
<sequence>MSTKTRTGTEMTNETRLEPWQAGLVGGIVGGAVFGAMLTMMMTPVIEMAIPALYGIAGPAGLAGWVIHMANSAVLGVVFGALVGASALSDTGKLAGAGLAYGVVLWVVLAAIVMPVWLSAVGFPMSPPLPNFNPMSLVGHAVYGVVLGIVYAAFR</sequence>
<evidence type="ECO:0008006" key="4">
    <source>
        <dbReference type="Google" id="ProtNLM"/>
    </source>
</evidence>